<evidence type="ECO:0000313" key="1">
    <source>
        <dbReference type="EMBL" id="ARU05145.1"/>
    </source>
</evidence>
<dbReference type="RefSeq" id="WP_087281007.1">
    <property type="nucleotide sequence ID" value="NZ_CP021455.1"/>
</dbReference>
<reference evidence="1 2" key="1">
    <citation type="submission" date="2017-05" db="EMBL/GenBank/DDBJ databases">
        <authorList>
            <person name="Song R."/>
            <person name="Chenine A.L."/>
            <person name="Ruprecht R.M."/>
        </authorList>
    </citation>
    <scope>NUCLEOTIDE SEQUENCE [LARGE SCALE GENOMIC DNA]</scope>
    <source>
        <strain evidence="1 2">DSM 26136</strain>
    </source>
</reference>
<dbReference type="EMBL" id="CP021455">
    <property type="protein sequence ID" value="ARU05145.1"/>
    <property type="molecule type" value="Genomic_DNA"/>
</dbReference>
<accession>A0A1Y0ENC7</accession>
<name>A0A1Y0ENC7_9BURK</name>
<evidence type="ECO:0000313" key="2">
    <source>
        <dbReference type="Proteomes" id="UP000196138"/>
    </source>
</evidence>
<keyword evidence="2" id="KW-1185">Reference proteome</keyword>
<dbReference type="KEGG" id="cser:CCO03_10980"/>
<sequence length="81" mass="9108">MRHHGKQRFYTVGQVRAAHQRQGISIDVACGSHAFFNTHSDFDRLHAQQGEVCDHAGMKAELAEALSPGAMHDWSLFDLFE</sequence>
<proteinExistence type="predicted"/>
<dbReference type="AlphaFoldDB" id="A0A1Y0ENC7"/>
<protein>
    <submittedName>
        <fullName evidence="1">Uncharacterized protein</fullName>
    </submittedName>
</protein>
<organism evidence="1 2">
    <name type="scientific">Comamonas serinivorans</name>
    <dbReference type="NCBI Taxonomy" id="1082851"/>
    <lineage>
        <taxon>Bacteria</taxon>
        <taxon>Pseudomonadati</taxon>
        <taxon>Pseudomonadota</taxon>
        <taxon>Betaproteobacteria</taxon>
        <taxon>Burkholderiales</taxon>
        <taxon>Comamonadaceae</taxon>
        <taxon>Comamonas</taxon>
    </lineage>
</organism>
<gene>
    <name evidence="1" type="ORF">CCO03_10980</name>
</gene>
<dbReference type="OrthoDB" id="6057961at2"/>
<dbReference type="Proteomes" id="UP000196138">
    <property type="component" value="Chromosome"/>
</dbReference>